<name>A0ABX9KLL0_9BACI</name>
<dbReference type="Gene3D" id="2.40.320.10">
    <property type="entry name" value="Hypothetical Protein Pfu-838710-001"/>
    <property type="match status" value="1"/>
</dbReference>
<dbReference type="PANTHER" id="PTHR34948:SF2">
    <property type="entry name" value="TRIPHOSPHATE TUNNEL METALLOENZYME 3"/>
    <property type="match status" value="1"/>
</dbReference>
<evidence type="ECO:0000259" key="1">
    <source>
        <dbReference type="PROSITE" id="PS51707"/>
    </source>
</evidence>
<dbReference type="InterPro" id="IPR033469">
    <property type="entry name" value="CYTH-like_dom_sf"/>
</dbReference>
<organism evidence="2 3">
    <name type="scientific">Bacillus clarus</name>
    <dbReference type="NCBI Taxonomy" id="2338372"/>
    <lineage>
        <taxon>Bacteria</taxon>
        <taxon>Bacillati</taxon>
        <taxon>Bacillota</taxon>
        <taxon>Bacilli</taxon>
        <taxon>Bacillales</taxon>
        <taxon>Bacillaceae</taxon>
        <taxon>Bacillus</taxon>
        <taxon>Bacillus cereus group</taxon>
    </lineage>
</organism>
<protein>
    <submittedName>
        <fullName evidence="2">CYTH domain-containing protein</fullName>
    </submittedName>
</protein>
<dbReference type="EMBL" id="QVOD01000127">
    <property type="protein sequence ID" value="RFT61376.1"/>
    <property type="molecule type" value="Genomic_DNA"/>
</dbReference>
<reference evidence="2 3" key="1">
    <citation type="submission" date="2018-08" db="EMBL/GenBank/DDBJ databases">
        <title>Bacillus clarus sp. nov. strain PS00077A.</title>
        <authorList>
            <person name="Mendez Acevedo M."/>
            <person name="Carroll L."/>
            <person name="Mukherjee M."/>
            <person name="Wiedmann M."/>
            <person name="Kovac J."/>
        </authorList>
    </citation>
    <scope>NUCLEOTIDE SEQUENCE [LARGE SCALE GENOMIC DNA]</scope>
    <source>
        <strain evidence="2 3">PS00077A</strain>
    </source>
</reference>
<dbReference type="InterPro" id="IPR023577">
    <property type="entry name" value="CYTH_domain"/>
</dbReference>
<dbReference type="Pfam" id="PF01928">
    <property type="entry name" value="CYTH"/>
    <property type="match status" value="1"/>
</dbReference>
<dbReference type="Proteomes" id="UP000264294">
    <property type="component" value="Unassembled WGS sequence"/>
</dbReference>
<gene>
    <name evidence="2" type="ORF">D0U04_30435</name>
</gene>
<dbReference type="PANTHER" id="PTHR34948">
    <property type="entry name" value="OS08G0299200 PROTEIN"/>
    <property type="match status" value="1"/>
</dbReference>
<comment type="caution">
    <text evidence="2">The sequence shown here is derived from an EMBL/GenBank/DDBJ whole genome shotgun (WGS) entry which is preliminary data.</text>
</comment>
<feature type="domain" description="CYTH" evidence="1">
    <location>
        <begin position="1"/>
        <end position="176"/>
    </location>
</feature>
<accession>A0ABX9KLL0</accession>
<keyword evidence="3" id="KW-1185">Reference proteome</keyword>
<dbReference type="PROSITE" id="PS51707">
    <property type="entry name" value="CYTH"/>
    <property type="match status" value="1"/>
</dbReference>
<evidence type="ECO:0000313" key="3">
    <source>
        <dbReference type="Proteomes" id="UP000264294"/>
    </source>
</evidence>
<proteinExistence type="predicted"/>
<evidence type="ECO:0000313" key="2">
    <source>
        <dbReference type="EMBL" id="RFT61376.1"/>
    </source>
</evidence>
<dbReference type="SUPFAM" id="SSF55154">
    <property type="entry name" value="CYTH-like phosphatases"/>
    <property type="match status" value="1"/>
</dbReference>
<sequence>MYDFKTQSNFYFDTSNNILCENNITLRVRKENDSNMKLTMKQKIRNESSIVTSREYSVFISSEDFALLLKTPDLLMSFLPCEAKEVIGEIINENIKENKKLTFLGAFINNRFIIKDNDYTLELDQSIFSNHHIDYELEIENITSNDIEKIINKYRLNKYTVNTKSKYKRFVEIINSSLN</sequence>